<evidence type="ECO:0000313" key="2">
    <source>
        <dbReference type="EMBL" id="MDQ0380532.1"/>
    </source>
</evidence>
<organism evidence="2 3">
    <name type="scientific">Amycolatopsis thermophila</name>
    <dbReference type="NCBI Taxonomy" id="206084"/>
    <lineage>
        <taxon>Bacteria</taxon>
        <taxon>Bacillati</taxon>
        <taxon>Actinomycetota</taxon>
        <taxon>Actinomycetes</taxon>
        <taxon>Pseudonocardiales</taxon>
        <taxon>Pseudonocardiaceae</taxon>
        <taxon>Amycolatopsis</taxon>
    </lineage>
</organism>
<feature type="domain" description="DUF4232" evidence="1">
    <location>
        <begin position="9"/>
        <end position="126"/>
    </location>
</feature>
<protein>
    <recommendedName>
        <fullName evidence="1">DUF4232 domain-containing protein</fullName>
    </recommendedName>
</protein>
<reference evidence="2 3" key="1">
    <citation type="submission" date="2023-07" db="EMBL/GenBank/DDBJ databases">
        <title>Sequencing the genomes of 1000 actinobacteria strains.</title>
        <authorList>
            <person name="Klenk H.-P."/>
        </authorList>
    </citation>
    <scope>NUCLEOTIDE SEQUENCE [LARGE SCALE GENOMIC DNA]</scope>
    <source>
        <strain evidence="2 3">DSM 45805</strain>
    </source>
</reference>
<accession>A0ABU0EYZ9</accession>
<gene>
    <name evidence="2" type="ORF">FB470_004526</name>
</gene>
<name>A0ABU0EYZ9_9PSEU</name>
<sequence length="132" mass="13768">MRYEAGIVDAALGHRGFVLTVVNCGDRPRRVAGYPDVHVLDGRNQVTDVRVENGTSYMGIDPGPKTFDLRPGRSLVAVVASSATVTSGDLTTGSAISVASAPGETPRALPVETDLGTTGTITVTAWDTELAR</sequence>
<comment type="caution">
    <text evidence="2">The sequence shown here is derived from an EMBL/GenBank/DDBJ whole genome shotgun (WGS) entry which is preliminary data.</text>
</comment>
<dbReference type="Pfam" id="PF14016">
    <property type="entry name" value="DUF4232"/>
    <property type="match status" value="1"/>
</dbReference>
<proteinExistence type="predicted"/>
<dbReference type="EMBL" id="JAUSUT010000001">
    <property type="protein sequence ID" value="MDQ0380532.1"/>
    <property type="molecule type" value="Genomic_DNA"/>
</dbReference>
<dbReference type="RefSeq" id="WP_306994562.1">
    <property type="nucleotide sequence ID" value="NZ_JAUSUT010000001.1"/>
</dbReference>
<dbReference type="Proteomes" id="UP001229651">
    <property type="component" value="Unassembled WGS sequence"/>
</dbReference>
<evidence type="ECO:0000313" key="3">
    <source>
        <dbReference type="Proteomes" id="UP001229651"/>
    </source>
</evidence>
<evidence type="ECO:0000259" key="1">
    <source>
        <dbReference type="Pfam" id="PF14016"/>
    </source>
</evidence>
<keyword evidence="3" id="KW-1185">Reference proteome</keyword>
<dbReference type="InterPro" id="IPR025326">
    <property type="entry name" value="DUF4232"/>
</dbReference>